<evidence type="ECO:0000256" key="7">
    <source>
        <dbReference type="PIRSR" id="PIRSR600715-1"/>
    </source>
</evidence>
<evidence type="ECO:0000313" key="10">
    <source>
        <dbReference type="Proteomes" id="UP000187485"/>
    </source>
</evidence>
<feature type="transmembrane region" description="Helical" evidence="8">
    <location>
        <begin position="6"/>
        <end position="24"/>
    </location>
</feature>
<dbReference type="CDD" id="cd06853">
    <property type="entry name" value="GT_WecA_like"/>
    <property type="match status" value="1"/>
</dbReference>
<feature type="binding site" evidence="7">
    <location>
        <position position="151"/>
    </location>
    <ligand>
        <name>Mg(2+)</name>
        <dbReference type="ChEBI" id="CHEBI:18420"/>
    </ligand>
</feature>
<sequence>MLIIKTIEIFAIAFILTLILTPVAKKVAVKLGALDIPDARKIHKAPIPRMGGLAIFLSFTISILLMLPIDQKILAILAGSIILILFGILDDIFSLNPKIKLLGQIFAAIIPVAFGIKVNYITNPFGGLIWLGDASYLLTIFWIVAIINAINLIDGLDGLASGTAAISAVFIGIAALTRGNATAFYAAAALVGGSLAFLRYNFNPAKIFLGDTGSMFLGYCLGILSVMGTAKSPTLISIFIPVLVMAIPIFDTLFAIIRRFFAGRPIFKPDKGHLHHCILELGYSQRKTVLIIYLLNIFLGIVALYVNLLTFTQAVLLIVVILLAITYGAQKIGVLGENLGKEKTIINN</sequence>
<dbReference type="GO" id="GO:0071555">
    <property type="term" value="P:cell wall organization"/>
    <property type="evidence" value="ECO:0007669"/>
    <property type="project" value="TreeGrafter"/>
</dbReference>
<evidence type="ECO:0000256" key="8">
    <source>
        <dbReference type="SAM" id="Phobius"/>
    </source>
</evidence>
<keyword evidence="2" id="KW-1003">Cell membrane</keyword>
<proteinExistence type="predicted"/>
<feature type="transmembrane region" description="Helical" evidence="8">
    <location>
        <begin position="159"/>
        <end position="177"/>
    </location>
</feature>
<dbReference type="AlphaFoldDB" id="A0A1L8CTC0"/>
<dbReference type="GO" id="GO:0005886">
    <property type="term" value="C:plasma membrane"/>
    <property type="evidence" value="ECO:0007669"/>
    <property type="project" value="UniProtKB-SubCell"/>
</dbReference>
<dbReference type="EMBL" id="BDJK01000009">
    <property type="protein sequence ID" value="GAV22168.1"/>
    <property type="molecule type" value="Genomic_DNA"/>
</dbReference>
<evidence type="ECO:0000256" key="5">
    <source>
        <dbReference type="ARBA" id="ARBA00022989"/>
    </source>
</evidence>
<dbReference type="Proteomes" id="UP000187485">
    <property type="component" value="Unassembled WGS sequence"/>
</dbReference>
<dbReference type="PROSITE" id="PS01348">
    <property type="entry name" value="MRAY_2"/>
    <property type="match status" value="1"/>
</dbReference>
<evidence type="ECO:0000256" key="6">
    <source>
        <dbReference type="ARBA" id="ARBA00023136"/>
    </source>
</evidence>
<dbReference type="STRING" id="870242.cpu_06780"/>
<feature type="transmembrane region" description="Helical" evidence="8">
    <location>
        <begin position="183"/>
        <end position="200"/>
    </location>
</feature>
<keyword evidence="7" id="KW-0479">Metal-binding</keyword>
<accession>A0A1L8CTC0</accession>
<feature type="transmembrane region" description="Helical" evidence="8">
    <location>
        <begin position="311"/>
        <end position="329"/>
    </location>
</feature>
<keyword evidence="7" id="KW-0460">Magnesium</keyword>
<dbReference type="InterPro" id="IPR000715">
    <property type="entry name" value="Glycosyl_transferase_4"/>
</dbReference>
<organism evidence="9 10">
    <name type="scientific">Carboxydothermus pertinax</name>
    <dbReference type="NCBI Taxonomy" id="870242"/>
    <lineage>
        <taxon>Bacteria</taxon>
        <taxon>Bacillati</taxon>
        <taxon>Bacillota</taxon>
        <taxon>Clostridia</taxon>
        <taxon>Thermoanaerobacterales</taxon>
        <taxon>Thermoanaerobacteraceae</taxon>
        <taxon>Carboxydothermus</taxon>
    </lineage>
</organism>
<dbReference type="GO" id="GO:0016780">
    <property type="term" value="F:phosphotransferase activity, for other substituted phosphate groups"/>
    <property type="evidence" value="ECO:0007669"/>
    <property type="project" value="InterPro"/>
</dbReference>
<feature type="transmembrane region" description="Helical" evidence="8">
    <location>
        <begin position="207"/>
        <end position="228"/>
    </location>
</feature>
<gene>
    <name evidence="9" type="ORF">cpu_06780</name>
</gene>
<evidence type="ECO:0000256" key="4">
    <source>
        <dbReference type="ARBA" id="ARBA00022692"/>
    </source>
</evidence>
<dbReference type="RefSeq" id="WP_075858656.1">
    <property type="nucleotide sequence ID" value="NZ_BDJK01000009.1"/>
</dbReference>
<dbReference type="GO" id="GO:0044038">
    <property type="term" value="P:cell wall macromolecule biosynthetic process"/>
    <property type="evidence" value="ECO:0007669"/>
    <property type="project" value="TreeGrafter"/>
</dbReference>
<dbReference type="GO" id="GO:0046872">
    <property type="term" value="F:metal ion binding"/>
    <property type="evidence" value="ECO:0007669"/>
    <property type="project" value="UniProtKB-KW"/>
</dbReference>
<dbReference type="GO" id="GO:0009103">
    <property type="term" value="P:lipopolysaccharide biosynthetic process"/>
    <property type="evidence" value="ECO:0007669"/>
    <property type="project" value="TreeGrafter"/>
</dbReference>
<name>A0A1L8CTC0_9THEO</name>
<feature type="transmembrane region" description="Helical" evidence="8">
    <location>
        <begin position="234"/>
        <end position="257"/>
    </location>
</feature>
<keyword evidence="3 9" id="KW-0808">Transferase</keyword>
<dbReference type="Pfam" id="PF00953">
    <property type="entry name" value="Glycos_transf_4"/>
    <property type="match status" value="1"/>
</dbReference>
<evidence type="ECO:0000256" key="1">
    <source>
        <dbReference type="ARBA" id="ARBA00004651"/>
    </source>
</evidence>
<comment type="subcellular location">
    <subcellularLocation>
        <location evidence="1">Cell membrane</location>
        <topology evidence="1">Multi-pass membrane protein</topology>
    </subcellularLocation>
</comment>
<comment type="caution">
    <text evidence="9">The sequence shown here is derived from an EMBL/GenBank/DDBJ whole genome shotgun (WGS) entry which is preliminary data.</text>
</comment>
<dbReference type="OrthoDB" id="9805475at2"/>
<keyword evidence="10" id="KW-1185">Reference proteome</keyword>
<comment type="cofactor">
    <cofactor evidence="7">
        <name>Mg(2+)</name>
        <dbReference type="ChEBI" id="CHEBI:18420"/>
    </cofactor>
</comment>
<keyword evidence="5 8" id="KW-1133">Transmembrane helix</keyword>
<dbReference type="PANTHER" id="PTHR22926">
    <property type="entry name" value="PHOSPHO-N-ACETYLMURAMOYL-PENTAPEPTIDE-TRANSFERASE"/>
    <property type="match status" value="1"/>
</dbReference>
<dbReference type="PANTHER" id="PTHR22926:SF3">
    <property type="entry name" value="UNDECAPRENYL-PHOSPHATE ALPHA-N-ACETYLGLUCOSAMINYL 1-PHOSPHATE TRANSFERASE"/>
    <property type="match status" value="1"/>
</dbReference>
<feature type="transmembrane region" description="Helical" evidence="8">
    <location>
        <begin position="127"/>
        <end position="147"/>
    </location>
</feature>
<evidence type="ECO:0000313" key="9">
    <source>
        <dbReference type="EMBL" id="GAV22168.1"/>
    </source>
</evidence>
<keyword evidence="4 8" id="KW-0812">Transmembrane</keyword>
<feature type="binding site" evidence="7">
    <location>
        <position position="211"/>
    </location>
    <ligand>
        <name>Mg(2+)</name>
        <dbReference type="ChEBI" id="CHEBI:18420"/>
    </ligand>
</feature>
<keyword evidence="6 8" id="KW-0472">Membrane</keyword>
<dbReference type="InterPro" id="IPR018480">
    <property type="entry name" value="PNAcMuramoyl-5peptid_Trfase_CS"/>
</dbReference>
<evidence type="ECO:0000256" key="2">
    <source>
        <dbReference type="ARBA" id="ARBA00022475"/>
    </source>
</evidence>
<feature type="transmembrane region" description="Helical" evidence="8">
    <location>
        <begin position="101"/>
        <end position="121"/>
    </location>
</feature>
<protein>
    <submittedName>
        <fullName evidence="9">Undecaprenyl-phosphate alpha-N-acetylglucosaminyl 1-phosphate transferase</fullName>
    </submittedName>
</protein>
<feature type="transmembrane region" description="Helical" evidence="8">
    <location>
        <begin position="288"/>
        <end position="305"/>
    </location>
</feature>
<reference evidence="10" key="1">
    <citation type="submission" date="2016-12" db="EMBL/GenBank/DDBJ databases">
        <title>Draft Genome Sequences od Carboxydothermus pertinax and islandicus, Hydrogenogenic Carboxydotrophic Bacteria.</title>
        <authorList>
            <person name="Fukuyama Y."/>
            <person name="Ohmae K."/>
            <person name="Yoneda Y."/>
            <person name="Yoshida T."/>
            <person name="Sako Y."/>
        </authorList>
    </citation>
    <scope>NUCLEOTIDE SEQUENCE [LARGE SCALE GENOMIC DNA]</scope>
    <source>
        <strain evidence="10">Ug1</strain>
    </source>
</reference>
<feature type="transmembrane region" description="Helical" evidence="8">
    <location>
        <begin position="73"/>
        <end position="89"/>
    </location>
</feature>
<feature type="transmembrane region" description="Helical" evidence="8">
    <location>
        <begin position="50"/>
        <end position="67"/>
    </location>
</feature>
<evidence type="ECO:0000256" key="3">
    <source>
        <dbReference type="ARBA" id="ARBA00022679"/>
    </source>
</evidence>